<evidence type="ECO:0000256" key="1">
    <source>
        <dbReference type="ARBA" id="ARBA00004613"/>
    </source>
</evidence>
<sequence>MRVYCFVLVPSVAVAIMITNALETPGSSDLLAIARDATDRRNAIPTNRSLRAHEGTDHEERIITRQFGNWLRKLFPIPSTSLGGSSKVKELFYSTAQQAKGKDKIVTDVKDLRGAMQFLETLDNRVQLKAFQKLCVRRKSGDEVAKSRDEVAAGLAGKYGDAAMAFALYRRAPSTMGKKSAAFKSVRDVMTARWKANAEITPEMIYKWLTPNFPLTDEDLFKPAFTELLYGISSDEETAHKFLWTYLRGDYGRIGQVQFTSAGYDHIDKQAVRKFTNWVNVEHPRFTVRE</sequence>
<evidence type="ECO:0000256" key="3">
    <source>
        <dbReference type="ARBA" id="ARBA00022525"/>
    </source>
</evidence>
<dbReference type="VEuPathDB" id="FungiDB:HpaG801849"/>
<dbReference type="EnsemblProtists" id="HpaT801849">
    <property type="protein sequence ID" value="HpaP801849"/>
    <property type="gene ID" value="HpaG801849"/>
</dbReference>
<organism evidence="5 6">
    <name type="scientific">Hyaloperonospora arabidopsidis (strain Emoy2)</name>
    <name type="common">Downy mildew agent</name>
    <name type="synonym">Peronospora arabidopsidis</name>
    <dbReference type="NCBI Taxonomy" id="559515"/>
    <lineage>
        <taxon>Eukaryota</taxon>
        <taxon>Sar</taxon>
        <taxon>Stramenopiles</taxon>
        <taxon>Oomycota</taxon>
        <taxon>Peronosporomycetes</taxon>
        <taxon>Peronosporales</taxon>
        <taxon>Peronosporaceae</taxon>
        <taxon>Hyaloperonospora</taxon>
    </lineage>
</organism>
<reference evidence="5" key="2">
    <citation type="submission" date="2015-06" db="UniProtKB">
        <authorList>
            <consortium name="EnsemblProtists"/>
        </authorList>
    </citation>
    <scope>IDENTIFICATION</scope>
    <source>
        <strain evidence="5">Emoy2</strain>
    </source>
</reference>
<evidence type="ECO:0000256" key="2">
    <source>
        <dbReference type="ARBA" id="ARBA00010400"/>
    </source>
</evidence>
<proteinExistence type="inferred from homology"/>
<accession>M4B6E8</accession>
<dbReference type="Pfam" id="PF16810">
    <property type="entry name" value="RXLR"/>
    <property type="match status" value="1"/>
</dbReference>
<comment type="domain">
    <text evidence="4">The RxLR-dEER motif acts to carry the protein into the host cell cytoplasm through binding to cell surface phosphatidylinositol-3-phosphate.</text>
</comment>
<evidence type="ECO:0000256" key="4">
    <source>
        <dbReference type="RuleBase" id="RU367124"/>
    </source>
</evidence>
<dbReference type="InterPro" id="IPR031825">
    <property type="entry name" value="RXLR"/>
</dbReference>
<dbReference type="Proteomes" id="UP000011713">
    <property type="component" value="Unassembled WGS sequence"/>
</dbReference>
<dbReference type="EMBL" id="JH598543">
    <property type="status" value="NOT_ANNOTATED_CDS"/>
    <property type="molecule type" value="Genomic_DNA"/>
</dbReference>
<protein>
    <recommendedName>
        <fullName evidence="4">RxLR effector protein</fullName>
    </recommendedName>
</protein>
<name>M4B6E8_HYAAE</name>
<comment type="function">
    <text evidence="4">Effector that suppresses plant defense responses during pathogen infection.</text>
</comment>
<evidence type="ECO:0000313" key="5">
    <source>
        <dbReference type="EnsemblProtists" id="HpaP801849"/>
    </source>
</evidence>
<comment type="similarity">
    <text evidence="2 4">Belongs to the RxLR effector family.</text>
</comment>
<reference evidence="6" key="1">
    <citation type="journal article" date="2010" name="Science">
        <title>Signatures of adaptation to obligate biotrophy in the Hyaloperonospora arabidopsidis genome.</title>
        <authorList>
            <person name="Baxter L."/>
            <person name="Tripathy S."/>
            <person name="Ishaque N."/>
            <person name="Boot N."/>
            <person name="Cabral A."/>
            <person name="Kemen E."/>
            <person name="Thines M."/>
            <person name="Ah-Fong A."/>
            <person name="Anderson R."/>
            <person name="Badejoko W."/>
            <person name="Bittner-Eddy P."/>
            <person name="Boore J.L."/>
            <person name="Chibucos M.C."/>
            <person name="Coates M."/>
            <person name="Dehal P."/>
            <person name="Delehaunty K."/>
            <person name="Dong S."/>
            <person name="Downton P."/>
            <person name="Dumas B."/>
            <person name="Fabro G."/>
            <person name="Fronick C."/>
            <person name="Fuerstenberg S.I."/>
            <person name="Fulton L."/>
            <person name="Gaulin E."/>
            <person name="Govers F."/>
            <person name="Hughes L."/>
            <person name="Humphray S."/>
            <person name="Jiang R.H."/>
            <person name="Judelson H."/>
            <person name="Kamoun S."/>
            <person name="Kyung K."/>
            <person name="Meijer H."/>
            <person name="Minx P."/>
            <person name="Morris P."/>
            <person name="Nelson J."/>
            <person name="Phuntumart V."/>
            <person name="Qutob D."/>
            <person name="Rehmany A."/>
            <person name="Rougon-Cardoso A."/>
            <person name="Ryden P."/>
            <person name="Torto-Alalibo T."/>
            <person name="Studholme D."/>
            <person name="Wang Y."/>
            <person name="Win J."/>
            <person name="Wood J."/>
            <person name="Clifton S.W."/>
            <person name="Rogers J."/>
            <person name="Van den Ackerveken G."/>
            <person name="Jones J.D."/>
            <person name="McDowell J.M."/>
            <person name="Beynon J."/>
            <person name="Tyler B.M."/>
        </authorList>
    </citation>
    <scope>NUCLEOTIDE SEQUENCE [LARGE SCALE GENOMIC DNA]</scope>
    <source>
        <strain evidence="6">Emoy2</strain>
    </source>
</reference>
<dbReference type="HOGENOM" id="CLU_961233_0_0_1"/>
<keyword evidence="3 4" id="KW-0964">Secreted</keyword>
<feature type="signal peptide" evidence="4">
    <location>
        <begin position="1"/>
        <end position="21"/>
    </location>
</feature>
<keyword evidence="4" id="KW-0732">Signal</keyword>
<dbReference type="AlphaFoldDB" id="M4B6E8"/>
<keyword evidence="6" id="KW-1185">Reference proteome</keyword>
<evidence type="ECO:0000313" key="6">
    <source>
        <dbReference type="Proteomes" id="UP000011713"/>
    </source>
</evidence>
<feature type="chain" id="PRO_5044955285" description="RxLR effector protein" evidence="4">
    <location>
        <begin position="22"/>
        <end position="290"/>
    </location>
</feature>
<dbReference type="InParanoid" id="M4B6E8"/>
<comment type="subcellular location">
    <subcellularLocation>
        <location evidence="1 4">Secreted</location>
    </subcellularLocation>
</comment>